<keyword evidence="3" id="KW-0378">Hydrolase</keyword>
<feature type="transmembrane region" description="Helical" evidence="2">
    <location>
        <begin position="117"/>
        <end position="140"/>
    </location>
</feature>
<feature type="transmembrane region" description="Helical" evidence="2">
    <location>
        <begin position="57"/>
        <end position="75"/>
    </location>
</feature>
<feature type="transmembrane region" description="Helical" evidence="2">
    <location>
        <begin position="87"/>
        <end position="111"/>
    </location>
</feature>
<keyword evidence="4" id="KW-1185">Reference proteome</keyword>
<dbReference type="PANTHER" id="PTHR34980:SF2">
    <property type="entry name" value="INNER MEMBRANE PROTEIN YHAH-RELATED"/>
    <property type="match status" value="1"/>
</dbReference>
<accession>A0A4Y1XNB6</accession>
<keyword evidence="3" id="KW-0031">Aminopeptidase</keyword>
<dbReference type="GeneID" id="78343367"/>
<dbReference type="Proteomes" id="UP000318946">
    <property type="component" value="Chromosome"/>
</dbReference>
<dbReference type="KEGG" id="acou:A5CBH24_26580"/>
<evidence type="ECO:0000256" key="1">
    <source>
        <dbReference type="SAM" id="MobiDB-lite"/>
    </source>
</evidence>
<dbReference type="PANTHER" id="PTHR34980">
    <property type="entry name" value="INNER MEMBRANE PROTEIN-RELATED-RELATED"/>
    <property type="match status" value="1"/>
</dbReference>
<keyword evidence="2" id="KW-0472">Membrane</keyword>
<feature type="transmembrane region" description="Helical" evidence="2">
    <location>
        <begin position="23"/>
        <end position="45"/>
    </location>
</feature>
<dbReference type="RefSeq" id="WP_081584198.1">
    <property type="nucleotide sequence ID" value="NZ_AP019735.1"/>
</dbReference>
<organism evidence="3 4">
    <name type="scientific">Alistipes communis</name>
    <dbReference type="NCBI Taxonomy" id="2585118"/>
    <lineage>
        <taxon>Bacteria</taxon>
        <taxon>Pseudomonadati</taxon>
        <taxon>Bacteroidota</taxon>
        <taxon>Bacteroidia</taxon>
        <taxon>Bacteroidales</taxon>
        <taxon>Rikenellaceae</taxon>
        <taxon>Alistipes</taxon>
    </lineage>
</organism>
<accession>A0A4Y1WX77</accession>
<protein>
    <submittedName>
        <fullName evidence="3">Aminopeptidase</fullName>
    </submittedName>
</protein>
<accession>A0A3D3YP07</accession>
<dbReference type="GO" id="GO:0005886">
    <property type="term" value="C:plasma membrane"/>
    <property type="evidence" value="ECO:0007669"/>
    <property type="project" value="TreeGrafter"/>
</dbReference>
<reference evidence="4" key="1">
    <citation type="submission" date="2019-06" db="EMBL/GenBank/DDBJ databases">
        <title>Alistipes onderdonkii subsp. vulgaris subsp. nov., Alistipes dispar sp. nov. and Alistipes communis sp. nov., isolated from human faeces, and creation of Alistipes onderdonkii subsp. onderdonkii subsp. nov.</title>
        <authorList>
            <person name="Sakamoto M."/>
            <person name="Ikeyama N."/>
            <person name="Ogata Y."/>
            <person name="Suda W."/>
            <person name="Iino T."/>
            <person name="Hattori M."/>
            <person name="Ohkuma M."/>
        </authorList>
    </citation>
    <scope>NUCLEOTIDE SEQUENCE [LARGE SCALE GENOMIC DNA]</scope>
    <source>
        <strain evidence="4">5CBH24</strain>
    </source>
</reference>
<feature type="compositionally biased region" description="Low complexity" evidence="1">
    <location>
        <begin position="160"/>
        <end position="171"/>
    </location>
</feature>
<dbReference type="AlphaFoldDB" id="A0A3D3YP07"/>
<feature type="region of interest" description="Disordered" evidence="1">
    <location>
        <begin position="160"/>
        <end position="180"/>
    </location>
</feature>
<dbReference type="STRING" id="1118061.GCA_000311925_00060"/>
<evidence type="ECO:0000313" key="4">
    <source>
        <dbReference type="Proteomes" id="UP000318946"/>
    </source>
</evidence>
<evidence type="ECO:0000256" key="2">
    <source>
        <dbReference type="SAM" id="Phobius"/>
    </source>
</evidence>
<dbReference type="GO" id="GO:0004177">
    <property type="term" value="F:aminopeptidase activity"/>
    <property type="evidence" value="ECO:0007669"/>
    <property type="project" value="UniProtKB-KW"/>
</dbReference>
<dbReference type="InterPro" id="IPR008523">
    <property type="entry name" value="DUF805"/>
</dbReference>
<keyword evidence="2" id="KW-0812">Transmembrane</keyword>
<name>A0A3D3YP07_9BACT</name>
<sequence>MKWWLTCIRKYVTFEGRARRKEYWMFTLFNVVFVVVTMLLDILLFGATPDNPTSPRYLTTLYGLFVFLPTLTVVVRRLHDIGRSGWWLAGYYGVAFVCTILMMIGSVLMLGGKGSGMALTGVGFAVLMITAVWMIVWMCFDSQAGENKYGPNPKQIAAPVESAAPAAAAEPSEPETPKAE</sequence>
<dbReference type="OrthoDB" id="9812349at2"/>
<keyword evidence="3" id="KW-0645">Protease</keyword>
<evidence type="ECO:0000313" key="3">
    <source>
        <dbReference type="EMBL" id="BBL05345.1"/>
    </source>
</evidence>
<dbReference type="Pfam" id="PF05656">
    <property type="entry name" value="DUF805"/>
    <property type="match status" value="1"/>
</dbReference>
<keyword evidence="2" id="KW-1133">Transmembrane helix</keyword>
<proteinExistence type="predicted"/>
<gene>
    <name evidence="3" type="ORF">A5CBH24_26580</name>
</gene>
<dbReference type="EMBL" id="AP019735">
    <property type="protein sequence ID" value="BBL05345.1"/>
    <property type="molecule type" value="Genomic_DNA"/>
</dbReference>